<dbReference type="EMBL" id="FWXJ01000017">
    <property type="protein sequence ID" value="SMC78383.1"/>
    <property type="molecule type" value="Genomic_DNA"/>
</dbReference>
<sequence>MKKKEIEMNVVSNKSPQSLSQQMTQWFLVAMLFCACLIPLKPFAQTIDSTPDGLVQAIVNDVLTTAKTDKDIQSGNLNKIIALVDQKIVPYSDLARTTQLAMGRHWSKATPEQQKLIIAEFKLLLIRTYAGALSQVKDQSVQLRPFRMNPDDTEVVVRTQVMGKGDPVQLDYRLEKTANNVWRVYDLNVLGAWLVEAYKGQFNNQISQSGIDGLITFLQERNKALSKAK</sequence>
<dbReference type="PANTHER" id="PTHR36573:SF1">
    <property type="entry name" value="INTERMEMBRANE PHOSPHOLIPID TRANSPORT SYSTEM BINDING PROTEIN MLAC"/>
    <property type="match status" value="1"/>
</dbReference>
<evidence type="ECO:0000313" key="1">
    <source>
        <dbReference type="EMBL" id="SMC78383.1"/>
    </source>
</evidence>
<reference evidence="1 2" key="1">
    <citation type="submission" date="2017-04" db="EMBL/GenBank/DDBJ databases">
        <authorList>
            <person name="Afonso C.L."/>
            <person name="Miller P.J."/>
            <person name="Scott M.A."/>
            <person name="Spackman E."/>
            <person name="Goraichik I."/>
            <person name="Dimitrov K.M."/>
            <person name="Suarez D.L."/>
            <person name="Swayne D.E."/>
        </authorList>
    </citation>
    <scope>NUCLEOTIDE SEQUENCE [LARGE SCALE GENOMIC DNA]</scope>
    <source>
        <strain evidence="1 2">VK13</strain>
    </source>
</reference>
<dbReference type="Gene3D" id="1.10.10.640">
    <property type="entry name" value="phospholipid-binding protein"/>
    <property type="match status" value="1"/>
</dbReference>
<keyword evidence="2" id="KW-1185">Reference proteome</keyword>
<dbReference type="PANTHER" id="PTHR36573">
    <property type="entry name" value="INTERMEMBRANE PHOSPHOLIPID TRANSPORT SYSTEM BINDING PROTEIN MLAC"/>
    <property type="match status" value="1"/>
</dbReference>
<dbReference type="PIRSF" id="PIRSF004649">
    <property type="entry name" value="MlaC"/>
    <property type="match status" value="1"/>
</dbReference>
<proteinExistence type="predicted"/>
<dbReference type="InterPro" id="IPR008869">
    <property type="entry name" value="MlaC/ttg2D"/>
</dbReference>
<dbReference type="Proteomes" id="UP000192708">
    <property type="component" value="Unassembled WGS sequence"/>
</dbReference>
<protein>
    <submittedName>
        <fullName evidence="1">Phospholipid transport system substrate-binding protein</fullName>
    </submittedName>
</protein>
<name>A0A1W2BZK1_9BURK</name>
<organism evidence="1 2">
    <name type="scientific">Polynucleobacter kasalickyi</name>
    <dbReference type="NCBI Taxonomy" id="1938817"/>
    <lineage>
        <taxon>Bacteria</taxon>
        <taxon>Pseudomonadati</taxon>
        <taxon>Pseudomonadota</taxon>
        <taxon>Betaproteobacteria</taxon>
        <taxon>Burkholderiales</taxon>
        <taxon>Burkholderiaceae</taxon>
        <taxon>Polynucleobacter</taxon>
    </lineage>
</organism>
<dbReference type="Pfam" id="PF05494">
    <property type="entry name" value="MlaC"/>
    <property type="match status" value="1"/>
</dbReference>
<dbReference type="Gene3D" id="3.10.450.50">
    <property type="match status" value="1"/>
</dbReference>
<gene>
    <name evidence="1" type="ORF">SAMN06296008_11734</name>
</gene>
<dbReference type="AlphaFoldDB" id="A0A1W2BZK1"/>
<dbReference type="STRING" id="1938817.SAMN06296008_11734"/>
<accession>A0A1W2BZK1</accession>
<evidence type="ECO:0000313" key="2">
    <source>
        <dbReference type="Proteomes" id="UP000192708"/>
    </source>
</evidence>